<dbReference type="KEGG" id="azq:G3580_00625"/>
<evidence type="ECO:0000256" key="6">
    <source>
        <dbReference type="ARBA" id="ARBA00023125"/>
    </source>
</evidence>
<feature type="domain" description="Sigma-54 factor interaction" evidence="10">
    <location>
        <begin position="142"/>
        <end position="369"/>
    </location>
</feature>
<dbReference type="SMART" id="SM00382">
    <property type="entry name" value="AAA"/>
    <property type="match status" value="1"/>
</dbReference>
<dbReference type="GO" id="GO:0000160">
    <property type="term" value="P:phosphorelay signal transduction system"/>
    <property type="evidence" value="ECO:0007669"/>
    <property type="project" value="UniProtKB-KW"/>
</dbReference>
<keyword evidence="1 8" id="KW-0597">Phosphoprotein</keyword>
<keyword evidence="4" id="KW-0902">Two-component regulatory system</keyword>
<dbReference type="EMBL" id="CP048836">
    <property type="protein sequence ID" value="QID16256.1"/>
    <property type="molecule type" value="Genomic_DNA"/>
</dbReference>
<keyword evidence="2" id="KW-0547">Nucleotide-binding</keyword>
<dbReference type="InterPro" id="IPR003593">
    <property type="entry name" value="AAA+_ATPase"/>
</dbReference>
<dbReference type="InterPro" id="IPR009057">
    <property type="entry name" value="Homeodomain-like_sf"/>
</dbReference>
<evidence type="ECO:0000256" key="8">
    <source>
        <dbReference type="PROSITE-ProRule" id="PRU00169"/>
    </source>
</evidence>
<evidence type="ECO:0000256" key="4">
    <source>
        <dbReference type="ARBA" id="ARBA00023012"/>
    </source>
</evidence>
<evidence type="ECO:0000259" key="11">
    <source>
        <dbReference type="PROSITE" id="PS50110"/>
    </source>
</evidence>
<gene>
    <name evidence="12" type="ORF">G3580_00625</name>
</gene>
<sequence length="459" mass="49791">MTGKQILVVDDEAKMRRVLEIMLQKTGYHVLAAANGREALERYEANAVDLVITDMRMPEMGGIELLQALREAGSSVPVIVVTAHGTIESAVQAMKQGACDYILRPFDIDVIELAVTRALSGAEVARQNAFLKQEIARGWDAFVGASAPMRQVYELIGRIGPSKASVFIRGETGTGKELAARAIHNASPRRDKLFVPINCAAIPADILESELFGYEKGAFTGAVKERVGKFELADGGTIFLDEITEMPLALQAKLLRALQENCIERLGGNRVIDLDIRVIAATNRDPLEAVRDGKLREDLYYRLNVVTVELPPLRERSDDIEALVRHFIHKHGHSPEDTRPSAAALAGLTAYPWPGNVRELENAVERALLLSGGGVLDAGHFNLDPRQRPGGASVSTGGDEFADGELPPLAEAVEALEARLIDAALARADGNKARAAALLEISERTLWYKLKKTRAGADG</sequence>
<protein>
    <submittedName>
        <fullName evidence="12">Sigma-54-dependent Fis family transcriptional regulator</fullName>
    </submittedName>
</protein>
<dbReference type="CDD" id="cd00009">
    <property type="entry name" value="AAA"/>
    <property type="match status" value="1"/>
</dbReference>
<dbReference type="InterPro" id="IPR058031">
    <property type="entry name" value="AAA_lid_NorR"/>
</dbReference>
<dbReference type="PROSITE" id="PS00676">
    <property type="entry name" value="SIGMA54_INTERACT_2"/>
    <property type="match status" value="1"/>
</dbReference>
<dbReference type="PROSITE" id="PS50045">
    <property type="entry name" value="SIGMA54_INTERACT_4"/>
    <property type="match status" value="1"/>
</dbReference>
<dbReference type="SUPFAM" id="SSF52172">
    <property type="entry name" value="CheY-like"/>
    <property type="match status" value="1"/>
</dbReference>
<dbReference type="RefSeq" id="WP_173763424.1">
    <property type="nucleotide sequence ID" value="NZ_CP048836.1"/>
</dbReference>
<dbReference type="Pfam" id="PF00158">
    <property type="entry name" value="Sigma54_activat"/>
    <property type="match status" value="1"/>
</dbReference>
<evidence type="ECO:0000256" key="3">
    <source>
        <dbReference type="ARBA" id="ARBA00022840"/>
    </source>
</evidence>
<keyword evidence="3" id="KW-0067">ATP-binding</keyword>
<keyword evidence="7" id="KW-0804">Transcription</keyword>
<keyword evidence="6" id="KW-0238">DNA-binding</keyword>
<dbReference type="PROSITE" id="PS00688">
    <property type="entry name" value="SIGMA54_INTERACT_3"/>
    <property type="match status" value="1"/>
</dbReference>
<evidence type="ECO:0000256" key="2">
    <source>
        <dbReference type="ARBA" id="ARBA00022741"/>
    </source>
</evidence>
<dbReference type="AlphaFoldDB" id="A0A6C1AY29"/>
<dbReference type="SMART" id="SM00448">
    <property type="entry name" value="REC"/>
    <property type="match status" value="1"/>
</dbReference>
<reference evidence="12 13" key="1">
    <citation type="submission" date="2020-02" db="EMBL/GenBank/DDBJ databases">
        <title>Nitrogenibacter mangrovi gen. nov., sp. nov. isolated from mangrove sediment, a denitrifying betaproteobacterium.</title>
        <authorList>
            <person name="Liao H."/>
            <person name="Tian Y."/>
        </authorList>
    </citation>
    <scope>NUCLEOTIDE SEQUENCE [LARGE SCALE GENOMIC DNA]</scope>
    <source>
        <strain evidence="12 13">M9-3-2</strain>
    </source>
</reference>
<dbReference type="InterPro" id="IPR001789">
    <property type="entry name" value="Sig_transdc_resp-reg_receiver"/>
</dbReference>
<dbReference type="Proteomes" id="UP000501991">
    <property type="component" value="Chromosome"/>
</dbReference>
<evidence type="ECO:0000313" key="13">
    <source>
        <dbReference type="Proteomes" id="UP000501991"/>
    </source>
</evidence>
<dbReference type="Pfam" id="PF25601">
    <property type="entry name" value="AAA_lid_14"/>
    <property type="match status" value="1"/>
</dbReference>
<proteinExistence type="predicted"/>
<keyword evidence="5" id="KW-0805">Transcription regulation</keyword>
<dbReference type="Gene3D" id="3.40.50.2300">
    <property type="match status" value="1"/>
</dbReference>
<dbReference type="FunFam" id="3.40.50.2300:FF:000018">
    <property type="entry name" value="DNA-binding transcriptional regulator NtrC"/>
    <property type="match status" value="1"/>
</dbReference>
<evidence type="ECO:0000313" key="12">
    <source>
        <dbReference type="EMBL" id="QID16256.1"/>
    </source>
</evidence>
<accession>A0A6C1AY29</accession>
<evidence type="ECO:0000259" key="10">
    <source>
        <dbReference type="PROSITE" id="PS50045"/>
    </source>
</evidence>
<dbReference type="Pfam" id="PF02954">
    <property type="entry name" value="HTH_8"/>
    <property type="match status" value="1"/>
</dbReference>
<dbReference type="SUPFAM" id="SSF52540">
    <property type="entry name" value="P-loop containing nucleoside triphosphate hydrolases"/>
    <property type="match status" value="1"/>
</dbReference>
<dbReference type="PRINTS" id="PR01590">
    <property type="entry name" value="HTHFIS"/>
</dbReference>
<dbReference type="InterPro" id="IPR027417">
    <property type="entry name" value="P-loop_NTPase"/>
</dbReference>
<organism evidence="12 13">
    <name type="scientific">Nitrogeniibacter mangrovi</name>
    <dbReference type="NCBI Taxonomy" id="2016596"/>
    <lineage>
        <taxon>Bacteria</taxon>
        <taxon>Pseudomonadati</taxon>
        <taxon>Pseudomonadota</taxon>
        <taxon>Betaproteobacteria</taxon>
        <taxon>Rhodocyclales</taxon>
        <taxon>Zoogloeaceae</taxon>
        <taxon>Nitrogeniibacter</taxon>
    </lineage>
</organism>
<dbReference type="InterPro" id="IPR025943">
    <property type="entry name" value="Sigma_54_int_dom_ATP-bd_2"/>
</dbReference>
<evidence type="ECO:0000256" key="1">
    <source>
        <dbReference type="ARBA" id="ARBA00022553"/>
    </source>
</evidence>
<dbReference type="GO" id="GO:0043565">
    <property type="term" value="F:sequence-specific DNA binding"/>
    <property type="evidence" value="ECO:0007669"/>
    <property type="project" value="InterPro"/>
</dbReference>
<dbReference type="GO" id="GO:0005524">
    <property type="term" value="F:ATP binding"/>
    <property type="evidence" value="ECO:0007669"/>
    <property type="project" value="UniProtKB-KW"/>
</dbReference>
<name>A0A6C1AY29_9RHOO</name>
<dbReference type="Gene3D" id="1.10.10.60">
    <property type="entry name" value="Homeodomain-like"/>
    <property type="match status" value="1"/>
</dbReference>
<dbReference type="InterPro" id="IPR025944">
    <property type="entry name" value="Sigma_54_int_dom_CS"/>
</dbReference>
<feature type="modified residue" description="4-aspartylphosphate" evidence="8">
    <location>
        <position position="54"/>
    </location>
</feature>
<dbReference type="Gene3D" id="1.10.8.60">
    <property type="match status" value="1"/>
</dbReference>
<dbReference type="FunFam" id="3.40.50.300:FF:000006">
    <property type="entry name" value="DNA-binding transcriptional regulator NtrC"/>
    <property type="match status" value="1"/>
</dbReference>
<evidence type="ECO:0000256" key="5">
    <source>
        <dbReference type="ARBA" id="ARBA00023015"/>
    </source>
</evidence>
<dbReference type="InterPro" id="IPR002197">
    <property type="entry name" value="HTH_Fis"/>
</dbReference>
<keyword evidence="13" id="KW-1185">Reference proteome</keyword>
<feature type="domain" description="Response regulatory" evidence="11">
    <location>
        <begin position="5"/>
        <end position="119"/>
    </location>
</feature>
<dbReference type="PANTHER" id="PTHR32071">
    <property type="entry name" value="TRANSCRIPTIONAL REGULATORY PROTEIN"/>
    <property type="match status" value="1"/>
</dbReference>
<dbReference type="PROSITE" id="PS50110">
    <property type="entry name" value="RESPONSE_REGULATORY"/>
    <property type="match status" value="1"/>
</dbReference>
<evidence type="ECO:0000256" key="7">
    <source>
        <dbReference type="ARBA" id="ARBA00023163"/>
    </source>
</evidence>
<dbReference type="InterPro" id="IPR011006">
    <property type="entry name" value="CheY-like_superfamily"/>
</dbReference>
<dbReference type="Pfam" id="PF00072">
    <property type="entry name" value="Response_reg"/>
    <property type="match status" value="1"/>
</dbReference>
<dbReference type="Gene3D" id="3.40.50.300">
    <property type="entry name" value="P-loop containing nucleotide triphosphate hydrolases"/>
    <property type="match status" value="1"/>
</dbReference>
<dbReference type="InterPro" id="IPR002078">
    <property type="entry name" value="Sigma_54_int"/>
</dbReference>
<feature type="region of interest" description="Disordered" evidence="9">
    <location>
        <begin position="384"/>
        <end position="404"/>
    </location>
</feature>
<dbReference type="PANTHER" id="PTHR32071:SF113">
    <property type="entry name" value="ALGINATE BIOSYNTHESIS TRANSCRIPTIONAL REGULATORY PROTEIN ALGB"/>
    <property type="match status" value="1"/>
</dbReference>
<dbReference type="SUPFAM" id="SSF46689">
    <property type="entry name" value="Homeodomain-like"/>
    <property type="match status" value="1"/>
</dbReference>
<dbReference type="GO" id="GO:0006355">
    <property type="term" value="P:regulation of DNA-templated transcription"/>
    <property type="evidence" value="ECO:0007669"/>
    <property type="project" value="InterPro"/>
</dbReference>
<evidence type="ECO:0000256" key="9">
    <source>
        <dbReference type="SAM" id="MobiDB-lite"/>
    </source>
</evidence>